<feature type="transmembrane region" description="Helical" evidence="1">
    <location>
        <begin position="263"/>
        <end position="283"/>
    </location>
</feature>
<protein>
    <submittedName>
        <fullName evidence="2">Uncharacterized protein</fullName>
    </submittedName>
</protein>
<reference evidence="2" key="1">
    <citation type="journal article" date="2021" name="PeerJ">
        <title>Extensive microbial diversity within the chicken gut microbiome revealed by metagenomics and culture.</title>
        <authorList>
            <person name="Gilroy R."/>
            <person name="Ravi A."/>
            <person name="Getino M."/>
            <person name="Pursley I."/>
            <person name="Horton D.L."/>
            <person name="Alikhan N.F."/>
            <person name="Baker D."/>
            <person name="Gharbi K."/>
            <person name="Hall N."/>
            <person name="Watson M."/>
            <person name="Adriaenssens E.M."/>
            <person name="Foster-Nyarko E."/>
            <person name="Jarju S."/>
            <person name="Secka A."/>
            <person name="Antonio M."/>
            <person name="Oren A."/>
            <person name="Chaudhuri R.R."/>
            <person name="La Ragione R."/>
            <person name="Hildebrand F."/>
            <person name="Pallen M.J."/>
        </authorList>
    </citation>
    <scope>NUCLEOTIDE SEQUENCE</scope>
    <source>
        <strain evidence="2">CHK195-6426</strain>
    </source>
</reference>
<dbReference type="EMBL" id="DXGH01000038">
    <property type="protein sequence ID" value="HIW81310.1"/>
    <property type="molecule type" value="Genomic_DNA"/>
</dbReference>
<reference evidence="2" key="2">
    <citation type="submission" date="2021-04" db="EMBL/GenBank/DDBJ databases">
        <authorList>
            <person name="Gilroy R."/>
        </authorList>
    </citation>
    <scope>NUCLEOTIDE SEQUENCE</scope>
    <source>
        <strain evidence="2">CHK195-6426</strain>
    </source>
</reference>
<gene>
    <name evidence="2" type="ORF">H9742_07230</name>
</gene>
<organism evidence="2 3">
    <name type="scientific">Candidatus Acetatifactor stercoripullorum</name>
    <dbReference type="NCBI Taxonomy" id="2838414"/>
    <lineage>
        <taxon>Bacteria</taxon>
        <taxon>Bacillati</taxon>
        <taxon>Bacillota</taxon>
        <taxon>Clostridia</taxon>
        <taxon>Lachnospirales</taxon>
        <taxon>Lachnospiraceae</taxon>
        <taxon>Acetatifactor</taxon>
    </lineage>
</organism>
<keyword evidence="1" id="KW-1133">Transmembrane helix</keyword>
<dbReference type="AlphaFoldDB" id="A0A9D1R5F1"/>
<feature type="transmembrane region" description="Helical" evidence="1">
    <location>
        <begin position="228"/>
        <end position="248"/>
    </location>
</feature>
<name>A0A9D1R5F1_9FIRM</name>
<accession>A0A9D1R5F1</accession>
<dbReference type="Proteomes" id="UP000824265">
    <property type="component" value="Unassembled WGS sequence"/>
</dbReference>
<keyword evidence="1" id="KW-0812">Transmembrane</keyword>
<proteinExistence type="predicted"/>
<keyword evidence="1" id="KW-0472">Membrane</keyword>
<feature type="transmembrane region" description="Helical" evidence="1">
    <location>
        <begin position="59"/>
        <end position="84"/>
    </location>
</feature>
<evidence type="ECO:0000313" key="3">
    <source>
        <dbReference type="Proteomes" id="UP000824265"/>
    </source>
</evidence>
<feature type="transmembrane region" description="Helical" evidence="1">
    <location>
        <begin position="96"/>
        <end position="120"/>
    </location>
</feature>
<feature type="transmembrane region" description="Helical" evidence="1">
    <location>
        <begin position="160"/>
        <end position="186"/>
    </location>
</feature>
<comment type="caution">
    <text evidence="2">The sequence shown here is derived from an EMBL/GenBank/DDBJ whole genome shotgun (WGS) entry which is preliminary data.</text>
</comment>
<feature type="transmembrane region" description="Helical" evidence="1">
    <location>
        <begin position="132"/>
        <end position="154"/>
    </location>
</feature>
<sequence>METVLWCLLTGIAISCVTAWLNLYISQGNRGKCAMVLGCLLFGVDWLREKRRIRFGKWVLKAVVSYAVFISIGLLLALVPASGIGLSEEMFFNLRIFFMLFGPIYLTLIVKILLAFLTVIKGKGFLNVFLPVVFSLLILEILTLFVCIVTFAPLPRAASNAFICAIALTALLLLMVPLVLSLVSGYQGDKAGYAKKRAGEKQKAVRWDVMVLESDPVRRKRYLRLPKILALLVCPGVCLISGFVLALTKNSQELLPIQLLRESFLALMAVAAFSFIPLLMYWGNCSGTSLVQRVYLAKDQLYYAGYSGSMEERVEFLFTLIHLEGYRVGKRAIHIRGQFTKKTKDFYGSGKKGPFTKTLWLPRTFPVEQEQVLLQFLHRFLPYNLTERR</sequence>
<evidence type="ECO:0000313" key="2">
    <source>
        <dbReference type="EMBL" id="HIW81310.1"/>
    </source>
</evidence>
<evidence type="ECO:0000256" key="1">
    <source>
        <dbReference type="SAM" id="Phobius"/>
    </source>
</evidence>